<dbReference type="InterPro" id="IPR035965">
    <property type="entry name" value="PAS-like_dom_sf"/>
</dbReference>
<dbReference type="Proteomes" id="UP000595001">
    <property type="component" value="Chromosome"/>
</dbReference>
<accession>A0A7U3WAM4</accession>
<dbReference type="EMBL" id="CP065856">
    <property type="protein sequence ID" value="QPV64669.1"/>
    <property type="molecule type" value="Genomic_DNA"/>
</dbReference>
<dbReference type="GO" id="GO:0030295">
    <property type="term" value="F:protein kinase activator activity"/>
    <property type="evidence" value="ECO:0007669"/>
    <property type="project" value="TreeGrafter"/>
</dbReference>
<dbReference type="InterPro" id="IPR013656">
    <property type="entry name" value="PAS_4"/>
</dbReference>
<dbReference type="AlphaFoldDB" id="A0A7U3WAM4"/>
<keyword evidence="7" id="KW-0418">Kinase</keyword>
<feature type="domain" description="PAC" evidence="15">
    <location>
        <begin position="295"/>
        <end position="347"/>
    </location>
</feature>
<dbReference type="NCBIfam" id="TIGR00229">
    <property type="entry name" value="sensory_box"/>
    <property type="match status" value="1"/>
</dbReference>
<dbReference type="GO" id="GO:0016020">
    <property type="term" value="C:membrane"/>
    <property type="evidence" value="ECO:0007669"/>
    <property type="project" value="UniProtKB-SubCell"/>
</dbReference>
<evidence type="ECO:0000256" key="7">
    <source>
        <dbReference type="ARBA" id="ARBA00022777"/>
    </source>
</evidence>
<feature type="transmembrane region" description="Helical" evidence="13">
    <location>
        <begin position="178"/>
        <end position="198"/>
    </location>
</feature>
<dbReference type="GO" id="GO:0005524">
    <property type="term" value="F:ATP binding"/>
    <property type="evidence" value="ECO:0007669"/>
    <property type="project" value="UniProtKB-KW"/>
</dbReference>
<feature type="domain" description="Histidine kinase" evidence="14">
    <location>
        <begin position="351"/>
        <end position="563"/>
    </location>
</feature>
<keyword evidence="6" id="KW-0547">Nucleotide-binding</keyword>
<keyword evidence="17" id="KW-1185">Reference proteome</keyword>
<dbReference type="Pfam" id="PF16927">
    <property type="entry name" value="HisKA_7TM"/>
    <property type="match status" value="1"/>
</dbReference>
<comment type="catalytic activity">
    <reaction evidence="1">
        <text>ATP + protein L-histidine = ADP + protein N-phospho-L-histidine.</text>
        <dbReference type="EC" id="2.7.13.3"/>
    </reaction>
</comment>
<evidence type="ECO:0000256" key="8">
    <source>
        <dbReference type="ARBA" id="ARBA00022840"/>
    </source>
</evidence>
<dbReference type="Pfam" id="PF08448">
    <property type="entry name" value="PAS_4"/>
    <property type="match status" value="1"/>
</dbReference>
<dbReference type="SUPFAM" id="SSF55785">
    <property type="entry name" value="PYP-like sensor domain (PAS domain)"/>
    <property type="match status" value="1"/>
</dbReference>
<evidence type="ECO:0000256" key="5">
    <source>
        <dbReference type="ARBA" id="ARBA00022692"/>
    </source>
</evidence>
<keyword evidence="8" id="KW-0067">ATP-binding</keyword>
<name>A0A7U3WAM4_9EURY</name>
<evidence type="ECO:0000256" key="9">
    <source>
        <dbReference type="ARBA" id="ARBA00022989"/>
    </source>
</evidence>
<keyword evidence="11 13" id="KW-0472">Membrane</keyword>
<dbReference type="InterPro" id="IPR031621">
    <property type="entry name" value="HisKA_7TM"/>
</dbReference>
<keyword evidence="5 13" id="KW-0812">Transmembrane</keyword>
<dbReference type="SUPFAM" id="SSF55874">
    <property type="entry name" value="ATPase domain of HSP90 chaperone/DNA topoisomerase II/histidine kinase"/>
    <property type="match status" value="1"/>
</dbReference>
<comment type="subcellular location">
    <subcellularLocation>
        <location evidence="2">Membrane</location>
        <topology evidence="2">Multi-pass membrane protein</topology>
    </subcellularLocation>
</comment>
<dbReference type="InterPro" id="IPR000014">
    <property type="entry name" value="PAS"/>
</dbReference>
<keyword evidence="4" id="KW-0808">Transferase</keyword>
<dbReference type="GO" id="GO:0007234">
    <property type="term" value="P:osmosensory signaling via phosphorelay pathway"/>
    <property type="evidence" value="ECO:0007669"/>
    <property type="project" value="TreeGrafter"/>
</dbReference>
<evidence type="ECO:0000313" key="17">
    <source>
        <dbReference type="Proteomes" id="UP000595001"/>
    </source>
</evidence>
<evidence type="ECO:0000256" key="6">
    <source>
        <dbReference type="ARBA" id="ARBA00022741"/>
    </source>
</evidence>
<sequence length="581" mass="60947">MALPPWPVAASFVAAAGTLLLIRYLWRYRGKPGADWFLASLGAQATWSLAYGVALVTVAEPVRWALEVVSWAAMAGTGVYFLAFALAYTGRGGVVDRAWQGFAGFPILVGLIGATNPVHGLAWADFEVVRVLGVAGATYDMRLWALLAATAGVLLITVGSLLLFDTVVSYGPLYRREAVAVGLSTFPPVAAVLAWLYGVGSVTAVNLVTVAFLPHVALDAYAFVGSDMFEFHPATRRVGERAAIDDLGAPVVIVDEQRRVVTLNGAAERVFGVEKTAALTRPLSALLGEDCGDPTETETVAVQSGGRRRVFTVTTTPLSDAGGTHVGYTVVFQDVTEERRREQRLGVLNRVLRHNLRNDMTVVQGFTEAAAREVDDPEIRGMLDRADSKATELVALGEKARTVERVLDSDPRAERVDVAELLEAVRAERVGAGADDGATAADGDGATVTVEAADVTVTADPAVLQVVVGTLLENALEHAGEAPTVVLSAERRGDAVAVTVADDGPGVPDHELDVLTAGAESALEHGSGLGLWLADWGATALGGDLSFDTRDGTRATVTVPDAEEAGPTGESSSDDRGQALA</sequence>
<dbReference type="InterPro" id="IPR005467">
    <property type="entry name" value="His_kinase_dom"/>
</dbReference>
<dbReference type="InterPro" id="IPR003594">
    <property type="entry name" value="HATPase_dom"/>
</dbReference>
<dbReference type="SUPFAM" id="SSF47384">
    <property type="entry name" value="Homodimeric domain of signal transducing histidine kinase"/>
    <property type="match status" value="1"/>
</dbReference>
<organism evidence="16 17">
    <name type="scientific">Halosimplex litoreum</name>
    <dbReference type="NCBI Taxonomy" id="1198301"/>
    <lineage>
        <taxon>Archaea</taxon>
        <taxon>Methanobacteriati</taxon>
        <taxon>Methanobacteriota</taxon>
        <taxon>Stenosarchaea group</taxon>
        <taxon>Halobacteria</taxon>
        <taxon>Halobacteriales</taxon>
        <taxon>Haloarculaceae</taxon>
        <taxon>Halosimplex</taxon>
    </lineage>
</organism>
<feature type="transmembrane region" description="Helical" evidence="13">
    <location>
        <begin position="6"/>
        <end position="26"/>
    </location>
</feature>
<evidence type="ECO:0000256" key="4">
    <source>
        <dbReference type="ARBA" id="ARBA00022679"/>
    </source>
</evidence>
<evidence type="ECO:0000256" key="12">
    <source>
        <dbReference type="SAM" id="MobiDB-lite"/>
    </source>
</evidence>
<keyword evidence="10" id="KW-0902">Two-component regulatory system</keyword>
<dbReference type="CDD" id="cd00130">
    <property type="entry name" value="PAS"/>
    <property type="match status" value="1"/>
</dbReference>
<dbReference type="InterPro" id="IPR036890">
    <property type="entry name" value="HATPase_C_sf"/>
</dbReference>
<evidence type="ECO:0000256" key="2">
    <source>
        <dbReference type="ARBA" id="ARBA00004141"/>
    </source>
</evidence>
<dbReference type="KEGG" id="hlt:I7X12_08705"/>
<dbReference type="Gene3D" id="3.30.565.10">
    <property type="entry name" value="Histidine kinase-like ATPase, C-terminal domain"/>
    <property type="match status" value="1"/>
</dbReference>
<dbReference type="OrthoDB" id="3369at2157"/>
<dbReference type="Pfam" id="PF02518">
    <property type="entry name" value="HATPase_c"/>
    <property type="match status" value="1"/>
</dbReference>
<dbReference type="GO" id="GO:0000156">
    <property type="term" value="F:phosphorelay response regulator activity"/>
    <property type="evidence" value="ECO:0007669"/>
    <property type="project" value="TreeGrafter"/>
</dbReference>
<proteinExistence type="predicted"/>
<evidence type="ECO:0000256" key="10">
    <source>
        <dbReference type="ARBA" id="ARBA00023012"/>
    </source>
</evidence>
<dbReference type="PANTHER" id="PTHR42878">
    <property type="entry name" value="TWO-COMPONENT HISTIDINE KINASE"/>
    <property type="match status" value="1"/>
</dbReference>
<protein>
    <recommendedName>
        <fullName evidence="3">histidine kinase</fullName>
        <ecNumber evidence="3">2.7.13.3</ecNumber>
    </recommendedName>
</protein>
<dbReference type="Gene3D" id="3.30.450.20">
    <property type="entry name" value="PAS domain"/>
    <property type="match status" value="1"/>
</dbReference>
<dbReference type="InterPro" id="IPR036097">
    <property type="entry name" value="HisK_dim/P_sf"/>
</dbReference>
<evidence type="ECO:0000313" key="16">
    <source>
        <dbReference type="EMBL" id="QPV64669.1"/>
    </source>
</evidence>
<dbReference type="InterPro" id="IPR000700">
    <property type="entry name" value="PAS-assoc_C"/>
</dbReference>
<evidence type="ECO:0000256" key="3">
    <source>
        <dbReference type="ARBA" id="ARBA00012438"/>
    </source>
</evidence>
<dbReference type="PROSITE" id="PS50113">
    <property type="entry name" value="PAC"/>
    <property type="match status" value="1"/>
</dbReference>
<dbReference type="PANTHER" id="PTHR42878:SF7">
    <property type="entry name" value="SENSOR HISTIDINE KINASE GLRK"/>
    <property type="match status" value="1"/>
</dbReference>
<keyword evidence="9 13" id="KW-1133">Transmembrane helix</keyword>
<dbReference type="InterPro" id="IPR050351">
    <property type="entry name" value="BphY/WalK/GraS-like"/>
</dbReference>
<gene>
    <name evidence="16" type="ORF">I7X12_08705</name>
</gene>
<evidence type="ECO:0000259" key="14">
    <source>
        <dbReference type="PROSITE" id="PS50109"/>
    </source>
</evidence>
<dbReference type="RefSeq" id="WP_198063433.1">
    <property type="nucleotide sequence ID" value="NZ_CP065856.1"/>
</dbReference>
<dbReference type="GeneID" id="60588568"/>
<dbReference type="EC" id="2.7.13.3" evidence="3"/>
<feature type="transmembrane region" description="Helical" evidence="13">
    <location>
        <begin position="143"/>
        <end position="166"/>
    </location>
</feature>
<evidence type="ECO:0000256" key="13">
    <source>
        <dbReference type="SAM" id="Phobius"/>
    </source>
</evidence>
<feature type="region of interest" description="Disordered" evidence="12">
    <location>
        <begin position="556"/>
        <end position="581"/>
    </location>
</feature>
<dbReference type="SMART" id="SM00387">
    <property type="entry name" value="HATPase_c"/>
    <property type="match status" value="1"/>
</dbReference>
<feature type="transmembrane region" description="Helical" evidence="13">
    <location>
        <begin position="102"/>
        <end position="123"/>
    </location>
</feature>
<evidence type="ECO:0000256" key="1">
    <source>
        <dbReference type="ARBA" id="ARBA00000085"/>
    </source>
</evidence>
<dbReference type="CDD" id="cd00075">
    <property type="entry name" value="HATPase"/>
    <property type="match status" value="1"/>
</dbReference>
<feature type="transmembrane region" description="Helical" evidence="13">
    <location>
        <begin position="38"/>
        <end position="59"/>
    </location>
</feature>
<evidence type="ECO:0000256" key="11">
    <source>
        <dbReference type="ARBA" id="ARBA00023136"/>
    </source>
</evidence>
<dbReference type="PROSITE" id="PS50109">
    <property type="entry name" value="HIS_KIN"/>
    <property type="match status" value="1"/>
</dbReference>
<feature type="transmembrane region" description="Helical" evidence="13">
    <location>
        <begin position="71"/>
        <end position="90"/>
    </location>
</feature>
<dbReference type="GO" id="GO:0000155">
    <property type="term" value="F:phosphorelay sensor kinase activity"/>
    <property type="evidence" value="ECO:0007669"/>
    <property type="project" value="InterPro"/>
</dbReference>
<reference evidence="16 17" key="1">
    <citation type="submission" date="2020-12" db="EMBL/GenBank/DDBJ databases">
        <title>Halosimplex halophilum sp. nov. and Halosimplex salinum sp. nov., two new members of the genus Halosimplex.</title>
        <authorList>
            <person name="Cui H.L."/>
        </authorList>
    </citation>
    <scope>NUCLEOTIDE SEQUENCE [LARGE SCALE GENOMIC DNA]</scope>
    <source>
        <strain evidence="16 17">YGH94</strain>
    </source>
</reference>
<evidence type="ECO:0000259" key="15">
    <source>
        <dbReference type="PROSITE" id="PS50113"/>
    </source>
</evidence>